<evidence type="ECO:0000313" key="1">
    <source>
        <dbReference type="EMBL" id="EGW31473.1"/>
    </source>
</evidence>
<reference evidence="1 2" key="1">
    <citation type="journal article" date="2011" name="Proc. Natl. Acad. Sci. U.S.A.">
        <title>Comparative genomics of xylose-fermenting fungi for enhanced biofuel production.</title>
        <authorList>
            <person name="Wohlbach D.J."/>
            <person name="Kuo A."/>
            <person name="Sato T.K."/>
            <person name="Potts K.M."/>
            <person name="Salamov A.A."/>
            <person name="LaButti K.M."/>
            <person name="Sun H."/>
            <person name="Clum A."/>
            <person name="Pangilinan J.L."/>
            <person name="Lindquist E.A."/>
            <person name="Lucas S."/>
            <person name="Lapidus A."/>
            <person name="Jin M."/>
            <person name="Gunawan C."/>
            <person name="Balan V."/>
            <person name="Dale B.E."/>
            <person name="Jeffries T.W."/>
            <person name="Zinkel R."/>
            <person name="Barry K.W."/>
            <person name="Grigoriev I.V."/>
            <person name="Gasch A.P."/>
        </authorList>
    </citation>
    <scope>NUCLEOTIDE SEQUENCE [LARGE SCALE GENOMIC DNA]</scope>
    <source>
        <strain evidence="2">NRRL Y-27907 / 11-Y1</strain>
    </source>
</reference>
<dbReference type="EMBL" id="GL996503">
    <property type="protein sequence ID" value="EGW31473.1"/>
    <property type="molecule type" value="Genomic_DNA"/>
</dbReference>
<protein>
    <submittedName>
        <fullName evidence="1">Uncharacterized protein</fullName>
    </submittedName>
</protein>
<evidence type="ECO:0000313" key="2">
    <source>
        <dbReference type="Proteomes" id="UP000000709"/>
    </source>
</evidence>
<sequence length="58" mass="6852">MICRKIKHSQAARGETIESRTLENNRYASGLNPDIRDRNRKCLHYFSISVYAYFMVVK</sequence>
<dbReference type="AlphaFoldDB" id="G3AQC6"/>
<dbReference type="Proteomes" id="UP000000709">
    <property type="component" value="Unassembled WGS sequence"/>
</dbReference>
<dbReference type="HOGENOM" id="CLU_2980578_0_0_1"/>
<proteinExistence type="predicted"/>
<dbReference type="InParanoid" id="G3AQC6"/>
<dbReference type="RefSeq" id="XP_007376251.1">
    <property type="nucleotide sequence ID" value="XM_007376189.1"/>
</dbReference>
<organism evidence="2">
    <name type="scientific">Spathaspora passalidarum (strain NRRL Y-27907 / 11-Y1)</name>
    <dbReference type="NCBI Taxonomy" id="619300"/>
    <lineage>
        <taxon>Eukaryota</taxon>
        <taxon>Fungi</taxon>
        <taxon>Dikarya</taxon>
        <taxon>Ascomycota</taxon>
        <taxon>Saccharomycotina</taxon>
        <taxon>Pichiomycetes</taxon>
        <taxon>Debaryomycetaceae</taxon>
        <taxon>Spathaspora</taxon>
    </lineage>
</organism>
<keyword evidence="2" id="KW-1185">Reference proteome</keyword>
<gene>
    <name evidence="1" type="ORF">SPAPADRAFT_62043</name>
</gene>
<accession>G3AQC6</accession>
<name>G3AQC6_SPAPN</name>
<dbReference type="GeneID" id="18874164"/>
<dbReference type="KEGG" id="spaa:SPAPADRAFT_62043"/>